<evidence type="ECO:0000313" key="3">
    <source>
        <dbReference type="EMBL" id="WOH15544.1"/>
    </source>
</evidence>
<gene>
    <name evidence="3" type="ORF">DCAR_0935086</name>
</gene>
<evidence type="ECO:0000256" key="1">
    <source>
        <dbReference type="SAM" id="MobiDB-lite"/>
    </source>
</evidence>
<keyword evidence="2" id="KW-0472">Membrane</keyword>
<evidence type="ECO:0000256" key="2">
    <source>
        <dbReference type="SAM" id="Phobius"/>
    </source>
</evidence>
<proteinExistence type="predicted"/>
<reference evidence="3" key="1">
    <citation type="journal article" date="2016" name="Nat. Genet.">
        <title>A high-quality carrot genome assembly provides new insights into carotenoid accumulation and asterid genome evolution.</title>
        <authorList>
            <person name="Iorizzo M."/>
            <person name="Ellison S."/>
            <person name="Senalik D."/>
            <person name="Zeng P."/>
            <person name="Satapoomin P."/>
            <person name="Huang J."/>
            <person name="Bowman M."/>
            <person name="Iovene M."/>
            <person name="Sanseverino W."/>
            <person name="Cavagnaro P."/>
            <person name="Yildiz M."/>
            <person name="Macko-Podgorni A."/>
            <person name="Moranska E."/>
            <person name="Grzebelus E."/>
            <person name="Grzebelus D."/>
            <person name="Ashrafi H."/>
            <person name="Zheng Z."/>
            <person name="Cheng S."/>
            <person name="Spooner D."/>
            <person name="Van Deynze A."/>
            <person name="Simon P."/>
        </authorList>
    </citation>
    <scope>NUCLEOTIDE SEQUENCE</scope>
    <source>
        <tissue evidence="3">Leaf</tissue>
    </source>
</reference>
<keyword evidence="2" id="KW-0812">Transmembrane</keyword>
<evidence type="ECO:0000313" key="4">
    <source>
        <dbReference type="Proteomes" id="UP000077755"/>
    </source>
</evidence>
<feature type="compositionally biased region" description="Polar residues" evidence="1">
    <location>
        <begin position="21"/>
        <end position="31"/>
    </location>
</feature>
<dbReference type="AlphaFoldDB" id="A0AAF1BDB0"/>
<name>A0AAF1BDB0_DAUCS</name>
<keyword evidence="2" id="KW-1133">Transmembrane helix</keyword>
<dbReference type="Proteomes" id="UP000077755">
    <property type="component" value="Chromosome 9"/>
</dbReference>
<feature type="region of interest" description="Disordered" evidence="1">
    <location>
        <begin position="1"/>
        <end position="31"/>
    </location>
</feature>
<organism evidence="3 4">
    <name type="scientific">Daucus carota subsp. sativus</name>
    <name type="common">Carrot</name>
    <dbReference type="NCBI Taxonomy" id="79200"/>
    <lineage>
        <taxon>Eukaryota</taxon>
        <taxon>Viridiplantae</taxon>
        <taxon>Streptophyta</taxon>
        <taxon>Embryophyta</taxon>
        <taxon>Tracheophyta</taxon>
        <taxon>Spermatophyta</taxon>
        <taxon>Magnoliopsida</taxon>
        <taxon>eudicotyledons</taxon>
        <taxon>Gunneridae</taxon>
        <taxon>Pentapetalae</taxon>
        <taxon>asterids</taxon>
        <taxon>campanulids</taxon>
        <taxon>Apiales</taxon>
        <taxon>Apiaceae</taxon>
        <taxon>Apioideae</taxon>
        <taxon>Scandiceae</taxon>
        <taxon>Daucinae</taxon>
        <taxon>Daucus</taxon>
        <taxon>Daucus sect. Daucus</taxon>
    </lineage>
</organism>
<reference evidence="3" key="2">
    <citation type="submission" date="2022-03" db="EMBL/GenBank/DDBJ databases">
        <title>Draft title - Genomic analysis of global carrot germplasm unveils the trajectory of domestication and the origin of high carotenoid orange carrot.</title>
        <authorList>
            <person name="Iorizzo M."/>
            <person name="Ellison S."/>
            <person name="Senalik D."/>
            <person name="Macko-Podgorni A."/>
            <person name="Grzebelus D."/>
            <person name="Bostan H."/>
            <person name="Rolling W."/>
            <person name="Curaba J."/>
            <person name="Simon P."/>
        </authorList>
    </citation>
    <scope>NUCLEOTIDE SEQUENCE</scope>
    <source>
        <tissue evidence="3">Leaf</tissue>
    </source>
</reference>
<keyword evidence="4" id="KW-1185">Reference proteome</keyword>
<sequence length="153" mass="17080">MALSSSTSTPSFSQSSLPSLNRTTKSRNPTQISCIRRSSSGAYEKQAFNNHLMVDENLIILRKRIHEMKIIERNYEPPAEWMDWEKKHYASYDTYICEAMGFLQAQLMNTRPSFAIGMMALVALSVPTSAAVVVSHFFDIVNAGAAGISSHML</sequence>
<feature type="transmembrane region" description="Helical" evidence="2">
    <location>
        <begin position="114"/>
        <end position="138"/>
    </location>
</feature>
<protein>
    <submittedName>
        <fullName evidence="3">Uncharacterized protein</fullName>
    </submittedName>
</protein>
<dbReference type="PANTHER" id="PTHR33782">
    <property type="entry name" value="OS01G0121600 PROTEIN"/>
    <property type="match status" value="1"/>
</dbReference>
<dbReference type="PANTHER" id="PTHR33782:SF5">
    <property type="entry name" value="MEDIATOR OF RNA POLYMERASE II TRANSCRIPTION SUBUNIT"/>
    <property type="match status" value="1"/>
</dbReference>
<dbReference type="EMBL" id="CP093351">
    <property type="protein sequence ID" value="WOH15544.1"/>
    <property type="molecule type" value="Genomic_DNA"/>
</dbReference>
<accession>A0AAF1BDB0</accession>
<feature type="compositionally biased region" description="Low complexity" evidence="1">
    <location>
        <begin position="1"/>
        <end position="20"/>
    </location>
</feature>